<dbReference type="Gene3D" id="1.25.10.10">
    <property type="entry name" value="Leucine-rich Repeat Variant"/>
    <property type="match status" value="1"/>
</dbReference>
<dbReference type="InterPro" id="IPR016024">
    <property type="entry name" value="ARM-type_fold"/>
</dbReference>
<keyword evidence="3" id="KW-1185">Reference proteome</keyword>
<accession>A0A9W6GF40</accession>
<evidence type="ECO:0000256" key="1">
    <source>
        <dbReference type="SAM" id="Coils"/>
    </source>
</evidence>
<proteinExistence type="predicted"/>
<keyword evidence="1" id="KW-0175">Coiled coil</keyword>
<evidence type="ECO:0008006" key="4">
    <source>
        <dbReference type="Google" id="ProtNLM"/>
    </source>
</evidence>
<gene>
    <name evidence="2" type="ORF">TISLANDTSLP1_06830</name>
</gene>
<dbReference type="EMBL" id="BSDX01000001">
    <property type="protein sequence ID" value="GLI52990.1"/>
    <property type="molecule type" value="Genomic_DNA"/>
</dbReference>
<feature type="coiled-coil region" evidence="1">
    <location>
        <begin position="4"/>
        <end position="38"/>
    </location>
</feature>
<dbReference type="AlphaFoldDB" id="A0A9W6GF40"/>
<dbReference type="SUPFAM" id="SSF48371">
    <property type="entry name" value="ARM repeat"/>
    <property type="match status" value="1"/>
</dbReference>
<dbReference type="Proteomes" id="UP001144297">
    <property type="component" value="Unassembled WGS sequence"/>
</dbReference>
<comment type="caution">
    <text evidence="2">The sequence shown here is derived from an EMBL/GenBank/DDBJ whole genome shotgun (WGS) entry which is preliminary data.</text>
</comment>
<reference evidence="2" key="1">
    <citation type="submission" date="2022-12" db="EMBL/GenBank/DDBJ databases">
        <title>Reference genome sequencing for broad-spectrum identification of bacterial and archaeal isolates by mass spectrometry.</title>
        <authorList>
            <person name="Sekiguchi Y."/>
            <person name="Tourlousse D.M."/>
        </authorList>
    </citation>
    <scope>NUCLEOTIDE SEQUENCE</scope>
    <source>
        <strain evidence="2">TSL-P1</strain>
    </source>
</reference>
<evidence type="ECO:0000313" key="3">
    <source>
        <dbReference type="Proteomes" id="UP001144297"/>
    </source>
</evidence>
<protein>
    <recommendedName>
        <fullName evidence="4">HEAT repeat domain-containing protein</fullName>
    </recommendedName>
</protein>
<sequence>MPIKKKEEEKIVDINMERRRLERTFENLKEQLSSASATERRWAARDLAQYSESSQILLERLEKEKDISVIEVILSSLLAIRDELAVKGLIELLKSDDAHLRNEVIETLKQMPEEVAPHIERLLSSSEPDLKIFAINIMESLRHPKVLQWLKHVIENDDNVNVCTTALDLISEVGTEEFLPSIEKVKEKFKDEPYVQFVADLAIRRINEGKMCM</sequence>
<organism evidence="2 3">
    <name type="scientific">Thermodesulfovibrio yellowstonii</name>
    <dbReference type="NCBI Taxonomy" id="28262"/>
    <lineage>
        <taxon>Bacteria</taxon>
        <taxon>Pseudomonadati</taxon>
        <taxon>Nitrospirota</taxon>
        <taxon>Thermodesulfovibrionia</taxon>
        <taxon>Thermodesulfovibrionales</taxon>
        <taxon>Thermodesulfovibrionaceae</taxon>
        <taxon>Thermodesulfovibrio</taxon>
    </lineage>
</organism>
<evidence type="ECO:0000313" key="2">
    <source>
        <dbReference type="EMBL" id="GLI52990.1"/>
    </source>
</evidence>
<dbReference type="InterPro" id="IPR011989">
    <property type="entry name" value="ARM-like"/>
</dbReference>
<name>A0A9W6GF40_9BACT</name>